<dbReference type="Proteomes" id="UP001172102">
    <property type="component" value="Unassembled WGS sequence"/>
</dbReference>
<evidence type="ECO:0000313" key="3">
    <source>
        <dbReference type="Proteomes" id="UP001172102"/>
    </source>
</evidence>
<sequence length="357" mass="40171">MTSFHETDVLRRFPGNAAMRRYYLPVYPSNPHPDTAALLYVKGGVKLRKNSYINTKTQLVVDYGDLRPYDRRSSNIQYVLDDDSYLTLIRYTDFNFSQFQLGQHSIGPYDPLDPYVLSINVNLTNSAGSGETFMYSNETTSPQRRVNQLQAQPLLPPPPPTTHRQYPYNTVRQNTTASPPVPAQSHIRPRDYPYSRSAPRRYNSYGNGSPSRSRDDEPSFSKTVVGLGILILYSAWTYRVELWGLVVRGVRWGAIHVLPRLKAAARAAGVVVLWVSKCATKTVKDVVKTATAVAVWVLRASIKGAISLVGLWLRGVGVIVVFTFRLANVVVNRAGRATIWTLRWEVRLVKAILTGVW</sequence>
<gene>
    <name evidence="2" type="ORF">B0H67DRAFT_582943</name>
</gene>
<name>A0AA40DYL4_9PEZI</name>
<dbReference type="AlphaFoldDB" id="A0AA40DYL4"/>
<dbReference type="PANTHER" id="PTHR37048:SF2">
    <property type="entry name" value="QUESTIONABLE PROTEIN"/>
    <property type="match status" value="1"/>
</dbReference>
<dbReference type="PANTHER" id="PTHR37048">
    <property type="entry name" value="QUESTIONABLE PROTEIN"/>
    <property type="match status" value="1"/>
</dbReference>
<keyword evidence="3" id="KW-1185">Reference proteome</keyword>
<evidence type="ECO:0000313" key="2">
    <source>
        <dbReference type="EMBL" id="KAK0716358.1"/>
    </source>
</evidence>
<reference evidence="2" key="1">
    <citation type="submission" date="2023-06" db="EMBL/GenBank/DDBJ databases">
        <title>Genome-scale phylogeny and comparative genomics of the fungal order Sordariales.</title>
        <authorList>
            <consortium name="Lawrence Berkeley National Laboratory"/>
            <person name="Hensen N."/>
            <person name="Bonometti L."/>
            <person name="Westerberg I."/>
            <person name="Brannstrom I.O."/>
            <person name="Guillou S."/>
            <person name="Cros-Aarteil S."/>
            <person name="Calhoun S."/>
            <person name="Haridas S."/>
            <person name="Kuo A."/>
            <person name="Mondo S."/>
            <person name="Pangilinan J."/>
            <person name="Riley R."/>
            <person name="Labutti K."/>
            <person name="Andreopoulos B."/>
            <person name="Lipzen A."/>
            <person name="Chen C."/>
            <person name="Yanf M."/>
            <person name="Daum C."/>
            <person name="Ng V."/>
            <person name="Clum A."/>
            <person name="Steindorff A."/>
            <person name="Ohm R."/>
            <person name="Martin F."/>
            <person name="Silar P."/>
            <person name="Natvig D."/>
            <person name="Lalanne C."/>
            <person name="Gautier V."/>
            <person name="Ament-Velasquez S.L."/>
            <person name="Kruys A."/>
            <person name="Hutchinson M.I."/>
            <person name="Powell A.J."/>
            <person name="Barry K."/>
            <person name="Miller A.N."/>
            <person name="Grigoriev I.V."/>
            <person name="Debuchy R."/>
            <person name="Gladieux P."/>
            <person name="Thoren M.H."/>
            <person name="Johannesson H."/>
        </authorList>
    </citation>
    <scope>NUCLEOTIDE SEQUENCE</scope>
    <source>
        <strain evidence="2">SMH4607-1</strain>
    </source>
</reference>
<accession>A0AA40DYL4</accession>
<feature type="region of interest" description="Disordered" evidence="1">
    <location>
        <begin position="172"/>
        <end position="219"/>
    </location>
</feature>
<protein>
    <submittedName>
        <fullName evidence="2">Uncharacterized protein</fullName>
    </submittedName>
</protein>
<proteinExistence type="predicted"/>
<evidence type="ECO:0000256" key="1">
    <source>
        <dbReference type="SAM" id="MobiDB-lite"/>
    </source>
</evidence>
<dbReference type="EMBL" id="JAUKUA010000004">
    <property type="protein sequence ID" value="KAK0716358.1"/>
    <property type="molecule type" value="Genomic_DNA"/>
</dbReference>
<organism evidence="2 3">
    <name type="scientific">Lasiosphaeris hirsuta</name>
    <dbReference type="NCBI Taxonomy" id="260670"/>
    <lineage>
        <taxon>Eukaryota</taxon>
        <taxon>Fungi</taxon>
        <taxon>Dikarya</taxon>
        <taxon>Ascomycota</taxon>
        <taxon>Pezizomycotina</taxon>
        <taxon>Sordariomycetes</taxon>
        <taxon>Sordariomycetidae</taxon>
        <taxon>Sordariales</taxon>
        <taxon>Lasiosphaeriaceae</taxon>
        <taxon>Lasiosphaeris</taxon>
    </lineage>
</organism>
<comment type="caution">
    <text evidence="2">The sequence shown here is derived from an EMBL/GenBank/DDBJ whole genome shotgun (WGS) entry which is preliminary data.</text>
</comment>